<dbReference type="GO" id="GO:0005794">
    <property type="term" value="C:Golgi apparatus"/>
    <property type="evidence" value="ECO:0000318"/>
    <property type="project" value="GO_Central"/>
</dbReference>
<protein>
    <submittedName>
        <fullName evidence="12">Protein trichome birefringence-like 42 isoform X2</fullName>
    </submittedName>
</protein>
<evidence type="ECO:0000256" key="5">
    <source>
        <dbReference type="ARBA" id="ARBA00022989"/>
    </source>
</evidence>
<evidence type="ECO:0000256" key="6">
    <source>
        <dbReference type="ARBA" id="ARBA00023136"/>
    </source>
</evidence>
<feature type="domain" description="Trichome birefringence-like N-terminal" evidence="10">
    <location>
        <begin position="242"/>
        <end position="296"/>
    </location>
</feature>
<name>A0A9R0I6R5_SPIOL</name>
<evidence type="ECO:0000259" key="10">
    <source>
        <dbReference type="Pfam" id="PF14416"/>
    </source>
</evidence>
<evidence type="ECO:0000313" key="12">
    <source>
        <dbReference type="RefSeq" id="XP_021842524.2"/>
    </source>
</evidence>
<evidence type="ECO:0000259" key="9">
    <source>
        <dbReference type="Pfam" id="PF13839"/>
    </source>
</evidence>
<evidence type="ECO:0000256" key="2">
    <source>
        <dbReference type="ARBA" id="ARBA00007727"/>
    </source>
</evidence>
<dbReference type="Pfam" id="PF13839">
    <property type="entry name" value="PC-Esterase"/>
    <property type="match status" value="1"/>
</dbReference>
<reference evidence="11" key="1">
    <citation type="journal article" date="2021" name="Nat. Commun.">
        <title>Genomic analyses provide insights into spinach domestication and the genetic basis of agronomic traits.</title>
        <authorList>
            <person name="Cai X."/>
            <person name="Sun X."/>
            <person name="Xu C."/>
            <person name="Sun H."/>
            <person name="Wang X."/>
            <person name="Ge C."/>
            <person name="Zhang Z."/>
            <person name="Wang Q."/>
            <person name="Fei Z."/>
            <person name="Jiao C."/>
            <person name="Wang Q."/>
        </authorList>
    </citation>
    <scope>NUCLEOTIDE SEQUENCE [LARGE SCALE GENOMIC DNA]</scope>
    <source>
        <strain evidence="11">cv. Varoflay</strain>
    </source>
</reference>
<keyword evidence="4" id="KW-0735">Signal-anchor</keyword>
<keyword evidence="11" id="KW-1185">Reference proteome</keyword>
<dbReference type="GeneID" id="110782648"/>
<keyword evidence="6 8" id="KW-0472">Membrane</keyword>
<evidence type="ECO:0000256" key="8">
    <source>
        <dbReference type="SAM" id="Phobius"/>
    </source>
</evidence>
<feature type="domain" description="Trichome birefringence-like C-terminal" evidence="9">
    <location>
        <begin position="297"/>
        <end position="578"/>
    </location>
</feature>
<sequence length="591" mass="67193">MKTLEQHFHRVMELISAVKDTWKVFIIGAIISCLMLLLLLHENDQNTSFPTHARITAVGNFPPPLSGESESSSIVANDMEPSIFTTASILPPLPSIVVMAPEPSALTPPSMIFMAPEPLPSNIVKAPEPSSVQAPEPSIFPTSIPPPLPSNIVKAPEPSSVQAPEPSSVQAAPEPSSVQVQAPEPSSVQAPEPSIFTTYSQPSFGSMIANHPVEKPNLNLVDDIQKPNVSGLDKAEKKPVNKKCDIYDGRWVYKADAEPTYCPLKCPFVEEKMSCKKNGRPDLEYEKWVWQPRDCDIPMLNGTDLVERFRNKRIVLVGDSLNRNMWESLACTLYSNIPYPSLKAQILYEDLHVRTFMKAKEDYNFTVEFFWSPFLVEINKNHESGKKVLVLDRLANPEQWLNADILIFNSGHHWTQVPPKRAWDIFEYKGKLIEKMPLHQAFTRAMRTWASWVETKTDPKKTTVFFRSLSVEHISSFHKQSCETRTEPFMDESYKFIFPRTLVRVAENVVKGMKKSQVKYLNITKLTEYRIDAHPSIYRFNDWKIRIKNNKLYPPIIPDCGHWCLPGVPDTWNRLVYASLFFDNYGDVSSS</sequence>
<evidence type="ECO:0000256" key="7">
    <source>
        <dbReference type="SAM" id="MobiDB-lite"/>
    </source>
</evidence>
<keyword evidence="3 8" id="KW-0812">Transmembrane</keyword>
<evidence type="ECO:0000256" key="1">
    <source>
        <dbReference type="ARBA" id="ARBA00004167"/>
    </source>
</evidence>
<dbReference type="PANTHER" id="PTHR32285:SF38">
    <property type="entry name" value="OS01G0614300 PROTEIN"/>
    <property type="match status" value="1"/>
</dbReference>
<dbReference type="InterPro" id="IPR025846">
    <property type="entry name" value="TBL_N"/>
</dbReference>
<dbReference type="Pfam" id="PF14416">
    <property type="entry name" value="PMR5N"/>
    <property type="match status" value="1"/>
</dbReference>
<feature type="region of interest" description="Disordered" evidence="7">
    <location>
        <begin position="124"/>
        <end position="193"/>
    </location>
</feature>
<dbReference type="AlphaFoldDB" id="A0A9R0I6R5"/>
<gene>
    <name evidence="12" type="primary">LOC110782648</name>
</gene>
<dbReference type="InterPro" id="IPR026057">
    <property type="entry name" value="TBL_C"/>
</dbReference>
<proteinExistence type="inferred from homology"/>
<dbReference type="RefSeq" id="XP_021842524.2">
    <property type="nucleotide sequence ID" value="XM_021986832.2"/>
</dbReference>
<evidence type="ECO:0000256" key="4">
    <source>
        <dbReference type="ARBA" id="ARBA00022968"/>
    </source>
</evidence>
<evidence type="ECO:0000256" key="3">
    <source>
        <dbReference type="ARBA" id="ARBA00022692"/>
    </source>
</evidence>
<dbReference type="Proteomes" id="UP000813463">
    <property type="component" value="Chromosome 4"/>
</dbReference>
<feature type="transmembrane region" description="Helical" evidence="8">
    <location>
        <begin position="21"/>
        <end position="40"/>
    </location>
</feature>
<dbReference type="KEGG" id="soe:110782648"/>
<feature type="compositionally biased region" description="Polar residues" evidence="7">
    <location>
        <begin position="159"/>
        <end position="193"/>
    </location>
</feature>
<accession>A0A9R0I6R5</accession>
<dbReference type="InterPro" id="IPR029962">
    <property type="entry name" value="TBL"/>
</dbReference>
<dbReference type="GO" id="GO:0016020">
    <property type="term" value="C:membrane"/>
    <property type="evidence" value="ECO:0007669"/>
    <property type="project" value="UniProtKB-SubCell"/>
</dbReference>
<evidence type="ECO:0000313" key="11">
    <source>
        <dbReference type="Proteomes" id="UP000813463"/>
    </source>
</evidence>
<dbReference type="GO" id="GO:0016413">
    <property type="term" value="F:O-acetyltransferase activity"/>
    <property type="evidence" value="ECO:0000318"/>
    <property type="project" value="GO_Central"/>
</dbReference>
<reference evidence="12" key="2">
    <citation type="submission" date="2025-08" db="UniProtKB">
        <authorList>
            <consortium name="RefSeq"/>
        </authorList>
    </citation>
    <scope>IDENTIFICATION</scope>
    <source>
        <tissue evidence="12">Leaf</tissue>
    </source>
</reference>
<keyword evidence="5 8" id="KW-1133">Transmembrane helix</keyword>
<comment type="similarity">
    <text evidence="2">Belongs to the PC-esterase family. TBL subfamily.</text>
</comment>
<organism evidence="11 12">
    <name type="scientific">Spinacia oleracea</name>
    <name type="common">Spinach</name>
    <dbReference type="NCBI Taxonomy" id="3562"/>
    <lineage>
        <taxon>Eukaryota</taxon>
        <taxon>Viridiplantae</taxon>
        <taxon>Streptophyta</taxon>
        <taxon>Embryophyta</taxon>
        <taxon>Tracheophyta</taxon>
        <taxon>Spermatophyta</taxon>
        <taxon>Magnoliopsida</taxon>
        <taxon>eudicotyledons</taxon>
        <taxon>Gunneridae</taxon>
        <taxon>Pentapetalae</taxon>
        <taxon>Caryophyllales</taxon>
        <taxon>Chenopodiaceae</taxon>
        <taxon>Chenopodioideae</taxon>
        <taxon>Anserineae</taxon>
        <taxon>Spinacia</taxon>
    </lineage>
</organism>
<comment type="subcellular location">
    <subcellularLocation>
        <location evidence="1">Membrane</location>
        <topology evidence="1">Single-pass membrane protein</topology>
    </subcellularLocation>
</comment>
<dbReference type="PANTHER" id="PTHR32285">
    <property type="entry name" value="PROTEIN TRICHOME BIREFRINGENCE-LIKE 9-RELATED"/>
    <property type="match status" value="1"/>
</dbReference>